<sequence length="42" mass="4561">MSPTRPTVQPHARTTIGASRQDLCTDAQVTATLFTLLFHCSS</sequence>
<name>A0A0A8YBM1_ARUDO</name>
<dbReference type="AlphaFoldDB" id="A0A0A8YBM1"/>
<reference evidence="1" key="1">
    <citation type="submission" date="2014-09" db="EMBL/GenBank/DDBJ databases">
        <authorList>
            <person name="Magalhaes I.L.F."/>
            <person name="Oliveira U."/>
            <person name="Santos F.R."/>
            <person name="Vidigal T.H.D.A."/>
            <person name="Brescovit A.D."/>
            <person name="Santos A.J."/>
        </authorList>
    </citation>
    <scope>NUCLEOTIDE SEQUENCE</scope>
    <source>
        <tissue evidence="1">Shoot tissue taken approximately 20 cm above the soil surface</tissue>
    </source>
</reference>
<proteinExistence type="predicted"/>
<evidence type="ECO:0000313" key="1">
    <source>
        <dbReference type="EMBL" id="JAD22758.1"/>
    </source>
</evidence>
<protein>
    <submittedName>
        <fullName evidence="1">Uncharacterized protein</fullName>
    </submittedName>
</protein>
<organism evidence="1">
    <name type="scientific">Arundo donax</name>
    <name type="common">Giant reed</name>
    <name type="synonym">Donax arundinaceus</name>
    <dbReference type="NCBI Taxonomy" id="35708"/>
    <lineage>
        <taxon>Eukaryota</taxon>
        <taxon>Viridiplantae</taxon>
        <taxon>Streptophyta</taxon>
        <taxon>Embryophyta</taxon>
        <taxon>Tracheophyta</taxon>
        <taxon>Spermatophyta</taxon>
        <taxon>Magnoliopsida</taxon>
        <taxon>Liliopsida</taxon>
        <taxon>Poales</taxon>
        <taxon>Poaceae</taxon>
        <taxon>PACMAD clade</taxon>
        <taxon>Arundinoideae</taxon>
        <taxon>Arundineae</taxon>
        <taxon>Arundo</taxon>
    </lineage>
</organism>
<dbReference type="EMBL" id="GBRH01275137">
    <property type="protein sequence ID" value="JAD22758.1"/>
    <property type="molecule type" value="Transcribed_RNA"/>
</dbReference>
<reference evidence="1" key="2">
    <citation type="journal article" date="2015" name="Data Brief">
        <title>Shoot transcriptome of the giant reed, Arundo donax.</title>
        <authorList>
            <person name="Barrero R.A."/>
            <person name="Guerrero F.D."/>
            <person name="Moolhuijzen P."/>
            <person name="Goolsby J.A."/>
            <person name="Tidwell J."/>
            <person name="Bellgard S.E."/>
            <person name="Bellgard M.I."/>
        </authorList>
    </citation>
    <scope>NUCLEOTIDE SEQUENCE</scope>
    <source>
        <tissue evidence="1">Shoot tissue taken approximately 20 cm above the soil surface</tissue>
    </source>
</reference>
<accession>A0A0A8YBM1</accession>